<evidence type="ECO:0000259" key="5">
    <source>
        <dbReference type="Pfam" id="PF13791"/>
    </source>
</evidence>
<dbReference type="Proteomes" id="UP000006443">
    <property type="component" value="Unassembled WGS sequence"/>
</dbReference>
<comment type="similarity">
    <text evidence="1">Belongs to the zinc-associated anti-sigma factor (ZAS) superfamily. Anti-sigma-W factor family.</text>
</comment>
<organism evidence="6 7">
    <name type="scientific">Dethiobacter alkaliphilus AHT 1</name>
    <dbReference type="NCBI Taxonomy" id="555088"/>
    <lineage>
        <taxon>Bacteria</taxon>
        <taxon>Bacillati</taxon>
        <taxon>Bacillota</taxon>
        <taxon>Dethiobacteria</taxon>
        <taxon>Dethiobacterales</taxon>
        <taxon>Dethiobacteraceae</taxon>
        <taxon>Dethiobacter</taxon>
    </lineage>
</organism>
<feature type="domain" description="Putative zinc-finger" evidence="4">
    <location>
        <begin position="6"/>
        <end position="40"/>
    </location>
</feature>
<name>C0GDU7_DETAL</name>
<dbReference type="InterPro" id="IPR025672">
    <property type="entry name" value="Sigma_reg_C_dom"/>
</dbReference>
<sequence length="356" mass="41016">MSPLICEVVNDLWPLYQENQLSSKTVLEIEEHLKGCPECRKMISATDEAAGLISQLDAPLADSEKEKSMLRRAQTRLRYKLLATVVLATVFLYFSLSYIPVGQRYEQYAEDAKKALSIIMEMTQPGTEVLVAYSNRNIISVYGERSLPNIKTTWEVQVDRRGVMDIKEFRQEPANLEALPWPWRTDIGTQYDNSLRDEQQEILERLPEWSEAEAVISFYEDLTPAEVSHFLSDRNLRPLHAAFHADIPDYDGEGAPWLPRFGFSLVDDNLLPATQQSVIRKSEAFLEELIWLSERYHIIENIFGYPRVNDIVDYVQENGFEISGITVRGPAEDLKILFEDEQVRSVHIGEIAFRRR</sequence>
<comment type="caution">
    <text evidence="6">The sequence shown here is derived from an EMBL/GenBank/DDBJ whole genome shotgun (WGS) entry which is preliminary data.</text>
</comment>
<protein>
    <recommendedName>
        <fullName evidence="2">Anti-sigma-W factor RsiW</fullName>
    </recommendedName>
</protein>
<accession>C0GDU7</accession>
<dbReference type="Pfam" id="PF13490">
    <property type="entry name" value="zf-HC2"/>
    <property type="match status" value="1"/>
</dbReference>
<evidence type="ECO:0000313" key="7">
    <source>
        <dbReference type="Proteomes" id="UP000006443"/>
    </source>
</evidence>
<keyword evidence="3" id="KW-0812">Transmembrane</keyword>
<gene>
    <name evidence="6" type="ORF">DealDRAFT_0510</name>
</gene>
<dbReference type="Pfam" id="PF13791">
    <property type="entry name" value="Sigma_reg_C"/>
    <property type="match status" value="1"/>
</dbReference>
<evidence type="ECO:0000313" key="6">
    <source>
        <dbReference type="EMBL" id="EEG78580.1"/>
    </source>
</evidence>
<dbReference type="RefSeq" id="WP_008514563.1">
    <property type="nucleotide sequence ID" value="NZ_ACJM01000002.1"/>
</dbReference>
<keyword evidence="3" id="KW-1133">Transmembrane helix</keyword>
<proteinExistence type="inferred from homology"/>
<dbReference type="InterPro" id="IPR041916">
    <property type="entry name" value="Anti_sigma_zinc_sf"/>
</dbReference>
<feature type="domain" description="Sigma factor regulator C-terminal" evidence="5">
    <location>
        <begin position="203"/>
        <end position="350"/>
    </location>
</feature>
<dbReference type="EMBL" id="ACJM01000002">
    <property type="protein sequence ID" value="EEG78580.1"/>
    <property type="molecule type" value="Genomic_DNA"/>
</dbReference>
<dbReference type="InterPro" id="IPR027383">
    <property type="entry name" value="Znf_put"/>
</dbReference>
<keyword evidence="7" id="KW-1185">Reference proteome</keyword>
<keyword evidence="3" id="KW-0472">Membrane</keyword>
<feature type="transmembrane region" description="Helical" evidence="3">
    <location>
        <begin position="77"/>
        <end position="96"/>
    </location>
</feature>
<evidence type="ECO:0000256" key="3">
    <source>
        <dbReference type="SAM" id="Phobius"/>
    </source>
</evidence>
<evidence type="ECO:0000256" key="1">
    <source>
        <dbReference type="ARBA" id="ARBA00024353"/>
    </source>
</evidence>
<dbReference type="OrthoDB" id="6194834at2"/>
<dbReference type="Gene3D" id="1.10.10.1320">
    <property type="entry name" value="Anti-sigma factor, zinc-finger domain"/>
    <property type="match status" value="1"/>
</dbReference>
<dbReference type="AlphaFoldDB" id="C0GDU7"/>
<dbReference type="STRING" id="555088.DealDRAFT_0510"/>
<evidence type="ECO:0000256" key="2">
    <source>
        <dbReference type="ARBA" id="ARBA00024438"/>
    </source>
</evidence>
<evidence type="ECO:0000259" key="4">
    <source>
        <dbReference type="Pfam" id="PF13490"/>
    </source>
</evidence>
<reference evidence="6 7" key="1">
    <citation type="submission" date="2009-02" db="EMBL/GenBank/DDBJ databases">
        <title>Sequencing of the draft genome and assembly of Dethiobacter alkaliphilus AHT 1.</title>
        <authorList>
            <consortium name="US DOE Joint Genome Institute (JGI-PGF)"/>
            <person name="Lucas S."/>
            <person name="Copeland A."/>
            <person name="Lapidus A."/>
            <person name="Glavina del Rio T."/>
            <person name="Dalin E."/>
            <person name="Tice H."/>
            <person name="Bruce D."/>
            <person name="Goodwin L."/>
            <person name="Pitluck S."/>
            <person name="Larimer F."/>
            <person name="Land M.L."/>
            <person name="Hauser L."/>
            <person name="Muyzer G."/>
        </authorList>
    </citation>
    <scope>NUCLEOTIDE SEQUENCE [LARGE SCALE GENOMIC DNA]</scope>
    <source>
        <strain evidence="6 7">AHT 1</strain>
    </source>
</reference>